<evidence type="ECO:0000256" key="5">
    <source>
        <dbReference type="ARBA" id="ARBA00022475"/>
    </source>
</evidence>
<dbReference type="GO" id="GO:0016746">
    <property type="term" value="F:acyltransferase activity"/>
    <property type="evidence" value="ECO:0007669"/>
    <property type="project" value="UniProtKB-KW"/>
</dbReference>
<keyword evidence="7" id="KW-0016">Alginate biosynthesis</keyword>
<feature type="transmembrane region" description="Helical" evidence="12">
    <location>
        <begin position="363"/>
        <end position="380"/>
    </location>
</feature>
<comment type="caution">
    <text evidence="13">The sequence shown here is derived from an EMBL/GenBank/DDBJ whole genome shotgun (WGS) entry which is preliminary data.</text>
</comment>
<feature type="transmembrane region" description="Helical" evidence="12">
    <location>
        <begin position="75"/>
        <end position="94"/>
    </location>
</feature>
<sequence length="477" mass="53395">MLFNSFEFLAFFVTFLVAFFSLPPRTQPVVLLIASYIFYMSWRPSFGLLLGLTTIVDYTTALMMARSRTEAGRKAAMIIALSINLGVLATIKYLDFMISNVIGVAGLFGYVIPDYALGLVLPLGISFYTFQSVGYTLDVYNRRVEAERDFLTYAQYVSFFPQLIAGPIERAGHMLPQFRITHRLAYRNVTSGLFLVGYGLFKKMCIADVVAPVVNGIYAGPAQYSGGYQLLAAVLFAIQIYCDFSGYSDVARGTARIMGFDLMINFRQPYFATSLGEFWRCWHISLSTWFRDYLFIPLGGSRGAEGTTARNLLIVFTVSGIWHGAAWTFVAWGALHGVCLVIERIFARLAKPEARLGETSRRLLGWIWMISIVLVGWIFFRSASLANALVTLRSLGDLGPVSYFTLKMLGLASVELVMLAVSLAILLVIDFHLAFRPQRLQAFGEMRWLSTGVGVALAYYIVLFGIFGHAEFIYFQF</sequence>
<gene>
    <name evidence="13" type="ORF">AYJ54_39175</name>
</gene>
<dbReference type="PIRSF" id="PIRSF500217">
    <property type="entry name" value="AlgI"/>
    <property type="match status" value="1"/>
</dbReference>
<evidence type="ECO:0000256" key="9">
    <source>
        <dbReference type="ARBA" id="ARBA00023136"/>
    </source>
</evidence>
<dbReference type="AlphaFoldDB" id="A0A176Z806"/>
<dbReference type="EMBL" id="LUUB01000021">
    <property type="protein sequence ID" value="OAF15846.1"/>
    <property type="molecule type" value="Genomic_DNA"/>
</dbReference>
<dbReference type="Proteomes" id="UP000076959">
    <property type="component" value="Unassembled WGS sequence"/>
</dbReference>
<evidence type="ECO:0000256" key="11">
    <source>
        <dbReference type="PIRNR" id="PIRNR016636"/>
    </source>
</evidence>
<evidence type="ECO:0000313" key="14">
    <source>
        <dbReference type="Proteomes" id="UP000076959"/>
    </source>
</evidence>
<feature type="transmembrane region" description="Helical" evidence="12">
    <location>
        <begin position="44"/>
        <end position="63"/>
    </location>
</feature>
<reference evidence="13 14" key="1">
    <citation type="submission" date="2016-03" db="EMBL/GenBank/DDBJ databases">
        <title>Draft Genome Sequence of the Strain BR 10245 (Bradyrhizobium sp.) isolated from nodules of Centrolobium paraense.</title>
        <authorList>
            <person name="Simoes-Araujo J.L.Sr."/>
            <person name="Barauna A.C."/>
            <person name="Silva K."/>
            <person name="Zilli J.E."/>
        </authorList>
    </citation>
    <scope>NUCLEOTIDE SEQUENCE [LARGE SCALE GENOMIC DNA]</scope>
    <source>
        <strain evidence="13 14">BR 10245</strain>
    </source>
</reference>
<feature type="transmembrane region" description="Helical" evidence="12">
    <location>
        <begin position="447"/>
        <end position="467"/>
    </location>
</feature>
<name>A0A176Z806_9BRAD</name>
<evidence type="ECO:0000256" key="1">
    <source>
        <dbReference type="ARBA" id="ARBA00004651"/>
    </source>
</evidence>
<comment type="similarity">
    <text evidence="3 11">Belongs to the membrane-bound acyltransferase family.</text>
</comment>
<keyword evidence="9 11" id="KW-0472">Membrane</keyword>
<dbReference type="PANTHER" id="PTHR13285">
    <property type="entry name" value="ACYLTRANSFERASE"/>
    <property type="match status" value="1"/>
</dbReference>
<dbReference type="InterPro" id="IPR004299">
    <property type="entry name" value="MBOAT_fam"/>
</dbReference>
<organism evidence="13 14">
    <name type="scientific">Bradyrhizobium centrolobii</name>
    <dbReference type="NCBI Taxonomy" id="1505087"/>
    <lineage>
        <taxon>Bacteria</taxon>
        <taxon>Pseudomonadati</taxon>
        <taxon>Pseudomonadota</taxon>
        <taxon>Alphaproteobacteria</taxon>
        <taxon>Hyphomicrobiales</taxon>
        <taxon>Nitrobacteraceae</taxon>
        <taxon>Bradyrhizobium</taxon>
    </lineage>
</organism>
<evidence type="ECO:0000256" key="3">
    <source>
        <dbReference type="ARBA" id="ARBA00010323"/>
    </source>
</evidence>
<keyword evidence="14" id="KW-1185">Reference proteome</keyword>
<evidence type="ECO:0000256" key="4">
    <source>
        <dbReference type="ARBA" id="ARBA00016084"/>
    </source>
</evidence>
<keyword evidence="8 12" id="KW-1133">Transmembrane helix</keyword>
<comment type="pathway">
    <text evidence="2">Glycan biosynthesis; alginate biosynthesis.</text>
</comment>
<protein>
    <recommendedName>
        <fullName evidence="4">Probable alginate O-acetylase AlgI</fullName>
    </recommendedName>
    <alternativeName>
        <fullName evidence="10">Alginate biosynthesis protein AlgI</fullName>
    </alternativeName>
</protein>
<dbReference type="InterPro" id="IPR028362">
    <property type="entry name" value="AlgI"/>
</dbReference>
<evidence type="ECO:0000256" key="6">
    <source>
        <dbReference type="ARBA" id="ARBA00022692"/>
    </source>
</evidence>
<evidence type="ECO:0000256" key="2">
    <source>
        <dbReference type="ARBA" id="ARBA00005182"/>
    </source>
</evidence>
<evidence type="ECO:0000313" key="13">
    <source>
        <dbReference type="EMBL" id="OAF15846.1"/>
    </source>
</evidence>
<dbReference type="OrthoDB" id="139172at2"/>
<proteinExistence type="inferred from homology"/>
<keyword evidence="11" id="KW-0808">Transferase</keyword>
<dbReference type="InterPro" id="IPR051085">
    <property type="entry name" value="MB_O-acyltransferase"/>
</dbReference>
<evidence type="ECO:0000256" key="10">
    <source>
        <dbReference type="ARBA" id="ARBA00031030"/>
    </source>
</evidence>
<dbReference type="RefSeq" id="WP_063696338.1">
    <property type="nucleotide sequence ID" value="NZ_LUUB01000021.1"/>
</dbReference>
<feature type="transmembrane region" description="Helical" evidence="12">
    <location>
        <begin position="184"/>
        <end position="201"/>
    </location>
</feature>
<dbReference type="GO" id="GO:0042121">
    <property type="term" value="P:alginic acid biosynthetic process"/>
    <property type="evidence" value="ECO:0007669"/>
    <property type="project" value="UniProtKB-KW"/>
</dbReference>
<feature type="transmembrane region" description="Helical" evidence="12">
    <location>
        <begin position="416"/>
        <end position="435"/>
    </location>
</feature>
<feature type="transmembrane region" description="Helical" evidence="12">
    <location>
        <begin position="321"/>
        <end position="342"/>
    </location>
</feature>
<dbReference type="InterPro" id="IPR024194">
    <property type="entry name" value="Ac/AlaTfrase_AlgI/DltB"/>
</dbReference>
<dbReference type="GO" id="GO:0005886">
    <property type="term" value="C:plasma membrane"/>
    <property type="evidence" value="ECO:0007669"/>
    <property type="project" value="UniProtKB-SubCell"/>
</dbReference>
<dbReference type="PIRSF" id="PIRSF016636">
    <property type="entry name" value="AlgI_DltB"/>
    <property type="match status" value="1"/>
</dbReference>
<feature type="transmembrane region" description="Helical" evidence="12">
    <location>
        <begin position="100"/>
        <end position="121"/>
    </location>
</feature>
<evidence type="ECO:0000256" key="8">
    <source>
        <dbReference type="ARBA" id="ARBA00022989"/>
    </source>
</evidence>
<keyword evidence="11" id="KW-0012">Acyltransferase</keyword>
<dbReference type="Pfam" id="PF03062">
    <property type="entry name" value="MBOAT"/>
    <property type="match status" value="1"/>
</dbReference>
<dbReference type="STRING" id="1505087.AYJ54_39175"/>
<dbReference type="PANTHER" id="PTHR13285:SF18">
    <property type="entry name" value="PROTEIN-CYSTEINE N-PALMITOYLTRANSFERASE RASP"/>
    <property type="match status" value="1"/>
</dbReference>
<evidence type="ECO:0000256" key="12">
    <source>
        <dbReference type="SAM" id="Phobius"/>
    </source>
</evidence>
<keyword evidence="5 11" id="KW-1003">Cell membrane</keyword>
<comment type="subcellular location">
    <subcellularLocation>
        <location evidence="1">Cell membrane</location>
        <topology evidence="1">Multi-pass membrane protein</topology>
    </subcellularLocation>
</comment>
<keyword evidence="6 12" id="KW-0812">Transmembrane</keyword>
<accession>A0A176Z806</accession>
<evidence type="ECO:0000256" key="7">
    <source>
        <dbReference type="ARBA" id="ARBA00022841"/>
    </source>
</evidence>